<dbReference type="AlphaFoldDB" id="A0AAD8LI25"/>
<comment type="caution">
    <text evidence="1">The sequence shown here is derived from an EMBL/GenBank/DDBJ whole genome shotgun (WGS) entry which is preliminary data.</text>
</comment>
<keyword evidence="2" id="KW-1185">Reference proteome</keyword>
<name>A0AAD8LI25_BABGI</name>
<dbReference type="EMBL" id="JAVEPI010000005">
    <property type="protein sequence ID" value="KAK1441763.1"/>
    <property type="molecule type" value="Genomic_DNA"/>
</dbReference>
<evidence type="ECO:0000313" key="1">
    <source>
        <dbReference type="EMBL" id="KAK1441763.1"/>
    </source>
</evidence>
<gene>
    <name evidence="1" type="ORF">BgAZ_500950</name>
</gene>
<proteinExistence type="predicted"/>
<accession>A0AAD8LI25</accession>
<organism evidence="1 2">
    <name type="scientific">Babesia gibsoni</name>
    <dbReference type="NCBI Taxonomy" id="33632"/>
    <lineage>
        <taxon>Eukaryota</taxon>
        <taxon>Sar</taxon>
        <taxon>Alveolata</taxon>
        <taxon>Apicomplexa</taxon>
        <taxon>Aconoidasida</taxon>
        <taxon>Piroplasmida</taxon>
        <taxon>Babesiidae</taxon>
        <taxon>Babesia</taxon>
    </lineage>
</organism>
<sequence>MSRRLPFSLLVTKLPRRSKLVLATAVVGMITNYVGRKTIRGMEDANLAANMERIRERPPNWSCFYYAKQYREECSDYNRMLGGEYMEEVCTKLENRMEECKRRLLKEIEGSEAYAMDLPARISGRKPWLTTHDVSKSF</sequence>
<protein>
    <submittedName>
        <fullName evidence="1">Uncharacterized protein</fullName>
    </submittedName>
</protein>
<reference evidence="1" key="1">
    <citation type="submission" date="2023-08" db="EMBL/GenBank/DDBJ databases">
        <title>Draft sequence of the Babesia gibsoni genome.</title>
        <authorList>
            <person name="Yamagishi J.Y."/>
            <person name="Xuan X.X."/>
        </authorList>
    </citation>
    <scope>NUCLEOTIDE SEQUENCE</scope>
    <source>
        <strain evidence="1">Azabu</strain>
    </source>
</reference>
<evidence type="ECO:0000313" key="2">
    <source>
        <dbReference type="Proteomes" id="UP001230268"/>
    </source>
</evidence>
<dbReference type="Proteomes" id="UP001230268">
    <property type="component" value="Unassembled WGS sequence"/>
</dbReference>